<dbReference type="Proteomes" id="UP001497623">
    <property type="component" value="Unassembled WGS sequence"/>
</dbReference>
<gene>
    <name evidence="3" type="ORF">MNOR_LOCUS33407</name>
</gene>
<dbReference type="InterPro" id="IPR013162">
    <property type="entry name" value="CD80_C2-set"/>
</dbReference>
<organism evidence="3 4">
    <name type="scientific">Meganyctiphanes norvegica</name>
    <name type="common">Northern krill</name>
    <name type="synonym">Thysanopoda norvegica</name>
    <dbReference type="NCBI Taxonomy" id="48144"/>
    <lineage>
        <taxon>Eukaryota</taxon>
        <taxon>Metazoa</taxon>
        <taxon>Ecdysozoa</taxon>
        <taxon>Arthropoda</taxon>
        <taxon>Crustacea</taxon>
        <taxon>Multicrustacea</taxon>
        <taxon>Malacostraca</taxon>
        <taxon>Eumalacostraca</taxon>
        <taxon>Eucarida</taxon>
        <taxon>Euphausiacea</taxon>
        <taxon>Euphausiidae</taxon>
        <taxon>Meganyctiphanes</taxon>
    </lineage>
</organism>
<reference evidence="3 4" key="1">
    <citation type="submission" date="2024-05" db="EMBL/GenBank/DDBJ databases">
        <authorList>
            <person name="Wallberg A."/>
        </authorList>
    </citation>
    <scope>NUCLEOTIDE SEQUENCE [LARGE SCALE GENOMIC DNA]</scope>
</reference>
<protein>
    <recommendedName>
        <fullName evidence="2">Ig-like domain-containing protein</fullName>
    </recommendedName>
</protein>
<evidence type="ECO:0000259" key="2">
    <source>
        <dbReference type="PROSITE" id="PS50835"/>
    </source>
</evidence>
<comment type="caution">
    <text evidence="3">The sequence shown here is derived from an EMBL/GenBank/DDBJ whole genome shotgun (WGS) entry which is preliminary data.</text>
</comment>
<dbReference type="InterPro" id="IPR007110">
    <property type="entry name" value="Ig-like_dom"/>
</dbReference>
<dbReference type="PROSITE" id="PS50835">
    <property type="entry name" value="IG_LIKE"/>
    <property type="match status" value="1"/>
</dbReference>
<accession>A0AAV2S5V1</accession>
<dbReference type="InterPro" id="IPR013783">
    <property type="entry name" value="Ig-like_fold"/>
</dbReference>
<feature type="domain" description="Ig-like" evidence="2">
    <location>
        <begin position="1"/>
        <end position="93"/>
    </location>
</feature>
<keyword evidence="4" id="KW-1185">Reference proteome</keyword>
<dbReference type="AlphaFoldDB" id="A0AAV2S5V1"/>
<evidence type="ECO:0000256" key="1">
    <source>
        <dbReference type="ARBA" id="ARBA00023157"/>
    </source>
</evidence>
<dbReference type="EMBL" id="CAXKWB010048066">
    <property type="protein sequence ID" value="CAL4166362.1"/>
    <property type="molecule type" value="Genomic_DNA"/>
</dbReference>
<name>A0AAV2S5V1_MEGNR</name>
<sequence>VVSIFGSNEALSVTERYSIVCEARGSRPAAVITWLKNGHILTDTKIEVLSNGNVTRSTLHIHPKSEDNEAILTCQADNPKLIGSAIEDARTLKVYYAPKLNIKVGANLDVMDIKEG</sequence>
<keyword evidence="1" id="KW-1015">Disulfide bond</keyword>
<evidence type="ECO:0000313" key="3">
    <source>
        <dbReference type="EMBL" id="CAL4166362.1"/>
    </source>
</evidence>
<dbReference type="Gene3D" id="2.60.40.10">
    <property type="entry name" value="Immunoglobulins"/>
    <property type="match status" value="1"/>
</dbReference>
<dbReference type="InterPro" id="IPR036179">
    <property type="entry name" value="Ig-like_dom_sf"/>
</dbReference>
<feature type="non-terminal residue" evidence="3">
    <location>
        <position position="116"/>
    </location>
</feature>
<dbReference type="SUPFAM" id="SSF48726">
    <property type="entry name" value="Immunoglobulin"/>
    <property type="match status" value="1"/>
</dbReference>
<dbReference type="PANTHER" id="PTHR23278:SF19">
    <property type="entry name" value="OBSCURIN"/>
    <property type="match status" value="1"/>
</dbReference>
<proteinExistence type="predicted"/>
<feature type="non-terminal residue" evidence="3">
    <location>
        <position position="1"/>
    </location>
</feature>
<dbReference type="PANTHER" id="PTHR23278">
    <property type="entry name" value="SIDESTEP PROTEIN"/>
    <property type="match status" value="1"/>
</dbReference>
<dbReference type="Pfam" id="PF08205">
    <property type="entry name" value="C2-set_2"/>
    <property type="match status" value="1"/>
</dbReference>
<evidence type="ECO:0000313" key="4">
    <source>
        <dbReference type="Proteomes" id="UP001497623"/>
    </source>
</evidence>